<feature type="transmembrane region" description="Helical" evidence="1">
    <location>
        <begin position="286"/>
        <end position="306"/>
    </location>
</feature>
<feature type="transmembrane region" description="Helical" evidence="1">
    <location>
        <begin position="388"/>
        <end position="406"/>
    </location>
</feature>
<keyword evidence="1" id="KW-1133">Transmembrane helix</keyword>
<dbReference type="RefSeq" id="WP_117532842.1">
    <property type="nucleotide sequence ID" value="NZ_QUSM01000009.1"/>
</dbReference>
<dbReference type="AlphaFoldDB" id="A0A3E3DUZ6"/>
<comment type="caution">
    <text evidence="2">The sequence shown here is derived from an EMBL/GenBank/DDBJ whole genome shotgun (WGS) entry which is preliminary data.</text>
</comment>
<evidence type="ECO:0000256" key="1">
    <source>
        <dbReference type="SAM" id="Phobius"/>
    </source>
</evidence>
<organism evidence="2 3">
    <name type="scientific">Anaerofustis stercorihominis</name>
    <dbReference type="NCBI Taxonomy" id="214853"/>
    <lineage>
        <taxon>Bacteria</taxon>
        <taxon>Bacillati</taxon>
        <taxon>Bacillota</taxon>
        <taxon>Clostridia</taxon>
        <taxon>Eubacteriales</taxon>
        <taxon>Eubacteriaceae</taxon>
        <taxon>Anaerofustis</taxon>
    </lineage>
</organism>
<gene>
    <name evidence="2" type="ORF">DW687_11730</name>
</gene>
<evidence type="ECO:0000313" key="2">
    <source>
        <dbReference type="EMBL" id="RGD72906.1"/>
    </source>
</evidence>
<dbReference type="EMBL" id="QUSM01000009">
    <property type="protein sequence ID" value="RGD72906.1"/>
    <property type="molecule type" value="Genomic_DNA"/>
</dbReference>
<proteinExistence type="predicted"/>
<name>A0A3E3DUZ6_9FIRM</name>
<keyword evidence="1" id="KW-0472">Membrane</keyword>
<evidence type="ECO:0008006" key="4">
    <source>
        <dbReference type="Google" id="ProtNLM"/>
    </source>
</evidence>
<sequence>MASDLGQAYVQIVPSARGIKGSITGALNGEAGSAGQKAGNSIASRIKGTIITAGIGIALGKSIEEGAKLEQSLGGVETLYKKSAETVKKNAANAWKTAGLSANDYMEQSTMFAASLLQSLGGDTAKAAQYADMALVDMSDNANKFGTNVEDIQHAYQGFSKQNYTMLDNLKLGYGGTKGEMERLLKDASALSGKKYDISNLNDVYDAIHQVQKKLDVTGTTSKEASSTISGSFASMKSSASNLLGNIAIGGDVEGSTKAFVDSAETFLIGNLAPAVGRIITSIPPMIMAAIPALLSSLQSVGAKIIEAIKPGFEKMKPLLITLGIALAPLIVGLGAYAAALGIVKLQGLLYAAQLAIQNGVQIAAAAATNLLATAHAGLNLIMNANPITKVIMVLIALGAAIAVAWKKSETFRAIVGRLWNTVKTAFNFIREKVVSVVQKIGTAMATVKDKLFSPFQKAKEKIKGVIDTVKGFFPLSMGKLFSNIKLPHFNISGGKAPWGIGGKGIKPTIGINWYKTGGVFSGPSVIGVGEAGSEAVVPLDAFWGKMDNMTNSINNNISNIPSQSAININVKLDADLETIAKKTIEYINGQTQRYGVSPLMV</sequence>
<feature type="transmembrane region" description="Helical" evidence="1">
    <location>
        <begin position="318"/>
        <end position="340"/>
    </location>
</feature>
<evidence type="ECO:0000313" key="3">
    <source>
        <dbReference type="Proteomes" id="UP000261212"/>
    </source>
</evidence>
<reference evidence="2 3" key="1">
    <citation type="submission" date="2018-08" db="EMBL/GenBank/DDBJ databases">
        <title>A genome reference for cultivated species of the human gut microbiota.</title>
        <authorList>
            <person name="Zou Y."/>
            <person name="Xue W."/>
            <person name="Luo G."/>
        </authorList>
    </citation>
    <scope>NUCLEOTIDE SEQUENCE [LARGE SCALE GENOMIC DNA]</scope>
    <source>
        <strain evidence="2 3">AM25-6</strain>
    </source>
</reference>
<accession>A0A3E3DUZ6</accession>
<protein>
    <recommendedName>
        <fullName evidence="4">Phage tail tape measure protein</fullName>
    </recommendedName>
</protein>
<keyword evidence="1" id="KW-0812">Transmembrane</keyword>
<dbReference type="Proteomes" id="UP000261212">
    <property type="component" value="Unassembled WGS sequence"/>
</dbReference>